<dbReference type="PROSITE" id="PS51502">
    <property type="entry name" value="S_R_A_B_BARREL"/>
    <property type="match status" value="1"/>
</dbReference>
<dbReference type="InterPro" id="IPR011008">
    <property type="entry name" value="Dimeric_a/b-barrel"/>
</dbReference>
<dbReference type="SMART" id="SM00886">
    <property type="entry name" value="Dabb"/>
    <property type="match status" value="1"/>
</dbReference>
<dbReference type="Gene3D" id="3.30.70.100">
    <property type="match status" value="1"/>
</dbReference>
<organism evidence="3 4">
    <name type="scientific">Rhizodiscina lignyota</name>
    <dbReference type="NCBI Taxonomy" id="1504668"/>
    <lineage>
        <taxon>Eukaryota</taxon>
        <taxon>Fungi</taxon>
        <taxon>Dikarya</taxon>
        <taxon>Ascomycota</taxon>
        <taxon>Pezizomycotina</taxon>
        <taxon>Dothideomycetes</taxon>
        <taxon>Pleosporomycetidae</taxon>
        <taxon>Aulographales</taxon>
        <taxon>Rhizodiscinaceae</taxon>
        <taxon>Rhizodiscina</taxon>
    </lineage>
</organism>
<dbReference type="InterPro" id="IPR044662">
    <property type="entry name" value="HS1/DABB1-like"/>
</dbReference>
<dbReference type="SUPFAM" id="SSF54909">
    <property type="entry name" value="Dimeric alpha+beta barrel"/>
    <property type="match status" value="1"/>
</dbReference>
<evidence type="ECO:0000259" key="2">
    <source>
        <dbReference type="PROSITE" id="PS51502"/>
    </source>
</evidence>
<accession>A0A9P4III9</accession>
<evidence type="ECO:0000256" key="1">
    <source>
        <dbReference type="ARBA" id="ARBA00011738"/>
    </source>
</evidence>
<reference evidence="3" key="1">
    <citation type="journal article" date="2020" name="Stud. Mycol.">
        <title>101 Dothideomycetes genomes: a test case for predicting lifestyles and emergence of pathogens.</title>
        <authorList>
            <person name="Haridas S."/>
            <person name="Albert R."/>
            <person name="Binder M."/>
            <person name="Bloem J."/>
            <person name="Labutti K."/>
            <person name="Salamov A."/>
            <person name="Andreopoulos B."/>
            <person name="Baker S."/>
            <person name="Barry K."/>
            <person name="Bills G."/>
            <person name="Bluhm B."/>
            <person name="Cannon C."/>
            <person name="Castanera R."/>
            <person name="Culley D."/>
            <person name="Daum C."/>
            <person name="Ezra D."/>
            <person name="Gonzalez J."/>
            <person name="Henrissat B."/>
            <person name="Kuo A."/>
            <person name="Liang C."/>
            <person name="Lipzen A."/>
            <person name="Lutzoni F."/>
            <person name="Magnuson J."/>
            <person name="Mondo S."/>
            <person name="Nolan M."/>
            <person name="Ohm R."/>
            <person name="Pangilinan J."/>
            <person name="Park H.-J."/>
            <person name="Ramirez L."/>
            <person name="Alfaro M."/>
            <person name="Sun H."/>
            <person name="Tritt A."/>
            <person name="Yoshinaga Y."/>
            <person name="Zwiers L.-H."/>
            <person name="Turgeon B."/>
            <person name="Goodwin S."/>
            <person name="Spatafora J."/>
            <person name="Crous P."/>
            <person name="Grigoriev I."/>
        </authorList>
    </citation>
    <scope>NUCLEOTIDE SEQUENCE</scope>
    <source>
        <strain evidence="3">CBS 133067</strain>
    </source>
</reference>
<name>A0A9P4III9_9PEZI</name>
<dbReference type="EMBL" id="ML978123">
    <property type="protein sequence ID" value="KAF2101744.1"/>
    <property type="molecule type" value="Genomic_DNA"/>
</dbReference>
<comment type="subunit">
    <text evidence="1">Homodimer.</text>
</comment>
<sequence>MTITHIAMFQFKTEASSEAIEQFTHQMMSLKETCIHPETKQPYVLSVKGGYDGNPTKHQYGITHAFIFEFANKEDWKYYIDSEPAHWDIAKSIKDVLEKVQTVDFEDGLFSGKLRD</sequence>
<dbReference type="InterPro" id="IPR013097">
    <property type="entry name" value="Dabb"/>
</dbReference>
<dbReference type="PANTHER" id="PTHR33178:SF10">
    <property type="entry name" value="STRESS-RESPONSE A_B BARREL DOMAIN-CONTAINING PROTEIN"/>
    <property type="match status" value="1"/>
</dbReference>
<keyword evidence="4" id="KW-1185">Reference proteome</keyword>
<gene>
    <name evidence="3" type="ORF">NA57DRAFT_73181</name>
</gene>
<dbReference type="AlphaFoldDB" id="A0A9P4III9"/>
<dbReference type="Pfam" id="PF07876">
    <property type="entry name" value="Dabb"/>
    <property type="match status" value="1"/>
</dbReference>
<dbReference type="OrthoDB" id="1601230at2759"/>
<feature type="domain" description="Stress-response A/B barrel" evidence="2">
    <location>
        <begin position="3"/>
        <end position="105"/>
    </location>
</feature>
<proteinExistence type="predicted"/>
<protein>
    <recommendedName>
        <fullName evidence="2">Stress-response A/B barrel domain-containing protein</fullName>
    </recommendedName>
</protein>
<comment type="caution">
    <text evidence="3">The sequence shown here is derived from an EMBL/GenBank/DDBJ whole genome shotgun (WGS) entry which is preliminary data.</text>
</comment>
<dbReference type="Proteomes" id="UP000799772">
    <property type="component" value="Unassembled WGS sequence"/>
</dbReference>
<dbReference type="PANTHER" id="PTHR33178">
    <property type="match status" value="1"/>
</dbReference>
<evidence type="ECO:0000313" key="4">
    <source>
        <dbReference type="Proteomes" id="UP000799772"/>
    </source>
</evidence>
<evidence type="ECO:0000313" key="3">
    <source>
        <dbReference type="EMBL" id="KAF2101744.1"/>
    </source>
</evidence>